<dbReference type="SUPFAM" id="SSF143744">
    <property type="entry name" value="GlcG-like"/>
    <property type="match status" value="1"/>
</dbReference>
<dbReference type="EMBL" id="MU129238">
    <property type="protein sequence ID" value="KAF9504316.1"/>
    <property type="molecule type" value="Genomic_DNA"/>
</dbReference>
<dbReference type="OrthoDB" id="2209940at2759"/>
<gene>
    <name evidence="1" type="ORF">BS47DRAFT_1374403</name>
</gene>
<reference evidence="1" key="1">
    <citation type="journal article" date="2020" name="Nat. Commun.">
        <title>Large-scale genome sequencing of mycorrhizal fungi provides insights into the early evolution of symbiotic traits.</title>
        <authorList>
            <person name="Miyauchi S."/>
            <person name="Kiss E."/>
            <person name="Kuo A."/>
            <person name="Drula E."/>
            <person name="Kohler A."/>
            <person name="Sanchez-Garcia M."/>
            <person name="Morin E."/>
            <person name="Andreopoulos B."/>
            <person name="Barry K.W."/>
            <person name="Bonito G."/>
            <person name="Buee M."/>
            <person name="Carver A."/>
            <person name="Chen C."/>
            <person name="Cichocki N."/>
            <person name="Clum A."/>
            <person name="Culley D."/>
            <person name="Crous P.W."/>
            <person name="Fauchery L."/>
            <person name="Girlanda M."/>
            <person name="Hayes R.D."/>
            <person name="Keri Z."/>
            <person name="LaButti K."/>
            <person name="Lipzen A."/>
            <person name="Lombard V."/>
            <person name="Magnuson J."/>
            <person name="Maillard F."/>
            <person name="Murat C."/>
            <person name="Nolan M."/>
            <person name="Ohm R.A."/>
            <person name="Pangilinan J."/>
            <person name="Pereira M.F."/>
            <person name="Perotto S."/>
            <person name="Peter M."/>
            <person name="Pfister S."/>
            <person name="Riley R."/>
            <person name="Sitrit Y."/>
            <person name="Stielow J.B."/>
            <person name="Szollosi G."/>
            <person name="Zifcakova L."/>
            <person name="Stursova M."/>
            <person name="Spatafora J.W."/>
            <person name="Tedersoo L."/>
            <person name="Vaario L.M."/>
            <person name="Yamada A."/>
            <person name="Yan M."/>
            <person name="Wang P."/>
            <person name="Xu J."/>
            <person name="Bruns T."/>
            <person name="Baldrian P."/>
            <person name="Vilgalys R."/>
            <person name="Dunand C."/>
            <person name="Henrissat B."/>
            <person name="Grigoriev I.V."/>
            <person name="Hibbett D."/>
            <person name="Nagy L.G."/>
            <person name="Martin F.M."/>
        </authorList>
    </citation>
    <scope>NUCLEOTIDE SEQUENCE</scope>
    <source>
        <strain evidence="1">UP504</strain>
    </source>
</reference>
<dbReference type="PANTHER" id="PTHR28255">
    <property type="match status" value="1"/>
</dbReference>
<protein>
    <submittedName>
        <fullName evidence="1">Uncharacterized protein</fullName>
    </submittedName>
</protein>
<dbReference type="InterPro" id="IPR005624">
    <property type="entry name" value="PduO/GlcC-like"/>
</dbReference>
<keyword evidence="2" id="KW-1185">Reference proteome</keyword>
<sequence length="185" mass="19916">MPSDAEIAAEILSEESTLRFTSFKSEDAVTIGMNLRKRFRASLRHSRGRGAVISIQSVQGATLFACAVGDGSDVCMDSWHRLEGIMRVTQRTGHSSFYIEKGKNILAKSPEQLGLPFPEYRIEGGAFPIWLVNSPSVPLGTIGIYSGHSLDDHGMIASTLKHFFVKSGGNGGISLRQDSGSAEAA</sequence>
<evidence type="ECO:0000313" key="1">
    <source>
        <dbReference type="EMBL" id="KAF9504316.1"/>
    </source>
</evidence>
<organism evidence="1 2">
    <name type="scientific">Hydnum rufescens UP504</name>
    <dbReference type="NCBI Taxonomy" id="1448309"/>
    <lineage>
        <taxon>Eukaryota</taxon>
        <taxon>Fungi</taxon>
        <taxon>Dikarya</taxon>
        <taxon>Basidiomycota</taxon>
        <taxon>Agaricomycotina</taxon>
        <taxon>Agaricomycetes</taxon>
        <taxon>Cantharellales</taxon>
        <taxon>Hydnaceae</taxon>
        <taxon>Hydnum</taxon>
    </lineage>
</organism>
<dbReference type="Pfam" id="PF03928">
    <property type="entry name" value="HbpS-like"/>
    <property type="match status" value="1"/>
</dbReference>
<accession>A0A9P6AG51</accession>
<name>A0A9P6AG51_9AGAM</name>
<evidence type="ECO:0000313" key="2">
    <source>
        <dbReference type="Proteomes" id="UP000886523"/>
    </source>
</evidence>
<dbReference type="AlphaFoldDB" id="A0A9P6AG51"/>
<dbReference type="Proteomes" id="UP000886523">
    <property type="component" value="Unassembled WGS sequence"/>
</dbReference>
<comment type="caution">
    <text evidence="1">The sequence shown here is derived from an EMBL/GenBank/DDBJ whole genome shotgun (WGS) entry which is preliminary data.</text>
</comment>
<dbReference type="InterPro" id="IPR010371">
    <property type="entry name" value="YBR137W-like"/>
</dbReference>
<dbReference type="PANTHER" id="PTHR28255:SF1">
    <property type="entry name" value="UPF0303 PROTEIN YBR137W"/>
    <property type="match status" value="1"/>
</dbReference>
<dbReference type="Gene3D" id="3.30.450.150">
    <property type="entry name" value="Haem-degrading domain"/>
    <property type="match status" value="1"/>
</dbReference>
<proteinExistence type="predicted"/>
<dbReference type="InterPro" id="IPR038084">
    <property type="entry name" value="PduO/GlcC-like_sf"/>
</dbReference>